<comment type="caution">
    <text evidence="1">The sequence shown here is derived from an EMBL/GenBank/DDBJ whole genome shotgun (WGS) entry which is preliminary data.</text>
</comment>
<evidence type="ECO:0000313" key="1">
    <source>
        <dbReference type="EMBL" id="KAJ8879119.1"/>
    </source>
</evidence>
<evidence type="ECO:0000313" key="2">
    <source>
        <dbReference type="Proteomes" id="UP001159363"/>
    </source>
</evidence>
<dbReference type="Proteomes" id="UP001159363">
    <property type="component" value="Chromosome 6"/>
</dbReference>
<accession>A0ABQ9H495</accession>
<dbReference type="EMBL" id="JARBHB010000007">
    <property type="protein sequence ID" value="KAJ8879119.1"/>
    <property type="molecule type" value="Genomic_DNA"/>
</dbReference>
<sequence>MSIPQNVCLESEDCKHKSVEYYLPQPKKIKSSSTSTSVKINFANITKRFRQSILVVPDNKSHYTHAYCIYVTTIMQVPKLFAHYLTTEDMRQWQCGRIQKQYL</sequence>
<name>A0ABQ9H495_9NEOP</name>
<proteinExistence type="predicted"/>
<protein>
    <submittedName>
        <fullName evidence="1">Uncharacterized protein</fullName>
    </submittedName>
</protein>
<reference evidence="1 2" key="1">
    <citation type="submission" date="2023-02" db="EMBL/GenBank/DDBJ databases">
        <title>LHISI_Scaffold_Assembly.</title>
        <authorList>
            <person name="Stuart O.P."/>
            <person name="Cleave R."/>
            <person name="Magrath M.J.L."/>
            <person name="Mikheyev A.S."/>
        </authorList>
    </citation>
    <scope>NUCLEOTIDE SEQUENCE [LARGE SCALE GENOMIC DNA]</scope>
    <source>
        <strain evidence="1">Daus_M_001</strain>
        <tissue evidence="1">Leg muscle</tissue>
    </source>
</reference>
<gene>
    <name evidence="1" type="ORF">PR048_019725</name>
</gene>
<organism evidence="1 2">
    <name type="scientific">Dryococelus australis</name>
    <dbReference type="NCBI Taxonomy" id="614101"/>
    <lineage>
        <taxon>Eukaryota</taxon>
        <taxon>Metazoa</taxon>
        <taxon>Ecdysozoa</taxon>
        <taxon>Arthropoda</taxon>
        <taxon>Hexapoda</taxon>
        <taxon>Insecta</taxon>
        <taxon>Pterygota</taxon>
        <taxon>Neoptera</taxon>
        <taxon>Polyneoptera</taxon>
        <taxon>Phasmatodea</taxon>
        <taxon>Verophasmatodea</taxon>
        <taxon>Anareolatae</taxon>
        <taxon>Phasmatidae</taxon>
        <taxon>Eurycanthinae</taxon>
        <taxon>Dryococelus</taxon>
    </lineage>
</organism>
<keyword evidence="2" id="KW-1185">Reference proteome</keyword>